<protein>
    <submittedName>
        <fullName evidence="3">DNA-binding transcriptional regulator, XRE-family HTH domain</fullName>
    </submittedName>
</protein>
<dbReference type="Gene3D" id="1.10.260.40">
    <property type="entry name" value="lambda repressor-like DNA-binding domains"/>
    <property type="match status" value="1"/>
</dbReference>
<dbReference type="Pfam" id="PF01381">
    <property type="entry name" value="HTH_3"/>
    <property type="match status" value="1"/>
</dbReference>
<dbReference type="CDD" id="cd00093">
    <property type="entry name" value="HTH_XRE"/>
    <property type="match status" value="1"/>
</dbReference>
<keyword evidence="4" id="KW-1185">Reference proteome</keyword>
<evidence type="ECO:0000259" key="2">
    <source>
        <dbReference type="PROSITE" id="PS50943"/>
    </source>
</evidence>
<dbReference type="PANTHER" id="PTHR46558">
    <property type="entry name" value="TRACRIPTIONAL REGULATORY PROTEIN-RELATED-RELATED"/>
    <property type="match status" value="1"/>
</dbReference>
<organism evidence="3 4">
    <name type="scientific">Salinibacillus kushneri</name>
    <dbReference type="NCBI Taxonomy" id="237682"/>
    <lineage>
        <taxon>Bacteria</taxon>
        <taxon>Bacillati</taxon>
        <taxon>Bacillota</taxon>
        <taxon>Bacilli</taxon>
        <taxon>Bacillales</taxon>
        <taxon>Bacillaceae</taxon>
        <taxon>Salinibacillus</taxon>
    </lineage>
</organism>
<dbReference type="PROSITE" id="PS50943">
    <property type="entry name" value="HTH_CROC1"/>
    <property type="match status" value="1"/>
</dbReference>
<dbReference type="RefSeq" id="WP_093131839.1">
    <property type="nucleotide sequence ID" value="NZ_FOHJ01000002.1"/>
</dbReference>
<feature type="domain" description="HTH cro/C1-type" evidence="2">
    <location>
        <begin position="6"/>
        <end position="60"/>
    </location>
</feature>
<dbReference type="AlphaFoldDB" id="A0A1I0ACN4"/>
<evidence type="ECO:0000313" key="3">
    <source>
        <dbReference type="EMBL" id="SES91953.1"/>
    </source>
</evidence>
<dbReference type="OrthoDB" id="1859224at2"/>
<keyword evidence="1 3" id="KW-0238">DNA-binding</keyword>
<dbReference type="STRING" id="237682.SAMN05421676_102112"/>
<name>A0A1I0ACN4_9BACI</name>
<gene>
    <name evidence="3" type="ORF">SAMN05421676_102112</name>
</gene>
<accession>A0A1I0ACN4</accession>
<dbReference type="SUPFAM" id="SSF47413">
    <property type="entry name" value="lambda repressor-like DNA-binding domains"/>
    <property type="match status" value="1"/>
</dbReference>
<dbReference type="Proteomes" id="UP000199095">
    <property type="component" value="Unassembled WGS sequence"/>
</dbReference>
<dbReference type="EMBL" id="FOHJ01000002">
    <property type="protein sequence ID" value="SES91953.1"/>
    <property type="molecule type" value="Genomic_DNA"/>
</dbReference>
<sequence>MKREWLIQFRKSNKMTQEQVASFAFIDRGYYSQIENGKRDPGITVAINISKALGFDPFMFFQEQLCDHPIKETSSNVISEFFRKEDSGQVLYLFNSFENYIQQAVTFLLAGLEKECYSIIIDEDKNINLIRKSLETIFSKHDLFNHIYLIEKSYLANQEPEDVKQYLYSLLENTPSAGIWLHDEQNSSINWFHNAEKDWKIIKERIDCNHILFVRSYNATVTSAGDYIKMMRIYPYLMTDQEIVESPLYQIGLPSSDSSAYPSLFLQKKQQE</sequence>
<evidence type="ECO:0000313" key="4">
    <source>
        <dbReference type="Proteomes" id="UP000199095"/>
    </source>
</evidence>
<reference evidence="4" key="1">
    <citation type="submission" date="2016-10" db="EMBL/GenBank/DDBJ databases">
        <authorList>
            <person name="Varghese N."/>
            <person name="Submissions S."/>
        </authorList>
    </citation>
    <scope>NUCLEOTIDE SEQUENCE [LARGE SCALE GENOMIC DNA]</scope>
    <source>
        <strain evidence="4">CGMCC 1.3566</strain>
    </source>
</reference>
<dbReference type="InterPro" id="IPR001387">
    <property type="entry name" value="Cro/C1-type_HTH"/>
</dbReference>
<dbReference type="InterPro" id="IPR010982">
    <property type="entry name" value="Lambda_DNA-bd_dom_sf"/>
</dbReference>
<dbReference type="PANTHER" id="PTHR46558:SF4">
    <property type="entry name" value="DNA-BIDING PHAGE PROTEIN"/>
    <property type="match status" value="1"/>
</dbReference>
<dbReference type="SMART" id="SM00530">
    <property type="entry name" value="HTH_XRE"/>
    <property type="match status" value="1"/>
</dbReference>
<dbReference type="GO" id="GO:0003677">
    <property type="term" value="F:DNA binding"/>
    <property type="evidence" value="ECO:0007669"/>
    <property type="project" value="UniProtKB-KW"/>
</dbReference>
<evidence type="ECO:0000256" key="1">
    <source>
        <dbReference type="ARBA" id="ARBA00023125"/>
    </source>
</evidence>
<proteinExistence type="predicted"/>